<evidence type="ECO:0000256" key="4">
    <source>
        <dbReference type="ARBA" id="ARBA00022692"/>
    </source>
</evidence>
<comment type="caution">
    <text evidence="13">The sequence shown here is derived from an EMBL/GenBank/DDBJ whole genome shotgun (WGS) entry which is preliminary data.</text>
</comment>
<keyword evidence="5 12" id="KW-0999">Mitochondrion inner membrane</keyword>
<keyword evidence="12" id="KW-0349">Heme</keyword>
<dbReference type="AlphaFoldDB" id="A0A4Y2KJ77"/>
<keyword evidence="3 12" id="KW-0813">Transport</keyword>
<evidence type="ECO:0000256" key="9">
    <source>
        <dbReference type="ARBA" id="ARBA00023136"/>
    </source>
</evidence>
<feature type="transmembrane region" description="Helical" evidence="12">
    <location>
        <begin position="75"/>
        <end position="91"/>
    </location>
</feature>
<dbReference type="GO" id="GO:0048039">
    <property type="term" value="F:ubiquinone binding"/>
    <property type="evidence" value="ECO:0007669"/>
    <property type="project" value="TreeGrafter"/>
</dbReference>
<dbReference type="EMBL" id="BGPR01004621">
    <property type="protein sequence ID" value="GBN01473.1"/>
    <property type="molecule type" value="Genomic_DNA"/>
</dbReference>
<dbReference type="OrthoDB" id="18577at2759"/>
<keyword evidence="6 12" id="KW-0809">Transit peptide</keyword>
<dbReference type="GO" id="GO:0046872">
    <property type="term" value="F:metal ion binding"/>
    <property type="evidence" value="ECO:0007669"/>
    <property type="project" value="UniProtKB-KW"/>
</dbReference>
<feature type="binding site" description="axial binding residue" evidence="11">
    <location>
        <position position="106"/>
    </location>
    <ligand>
        <name>heme b</name>
        <dbReference type="ChEBI" id="CHEBI:60344"/>
        <note>ligand shared with SDHC</note>
    </ligand>
    <ligandPart>
        <name>Fe</name>
        <dbReference type="ChEBI" id="CHEBI:18248"/>
    </ligandPart>
</feature>
<keyword evidence="11 12" id="KW-0479">Metal-binding</keyword>
<keyword evidence="9 12" id="KW-0472">Membrane</keyword>
<keyword evidence="11" id="KW-0408">Iron</keyword>
<dbReference type="InterPro" id="IPR034804">
    <property type="entry name" value="SQR/QFR_C/D"/>
</dbReference>
<keyword evidence="14" id="KW-1185">Reference proteome</keyword>
<evidence type="ECO:0000256" key="11">
    <source>
        <dbReference type="PIRSR" id="PIRSR607992-2"/>
    </source>
</evidence>
<evidence type="ECO:0000256" key="7">
    <source>
        <dbReference type="ARBA" id="ARBA00022989"/>
    </source>
</evidence>
<dbReference type="GO" id="GO:0020037">
    <property type="term" value="F:heme binding"/>
    <property type="evidence" value="ECO:0007669"/>
    <property type="project" value="TreeGrafter"/>
</dbReference>
<evidence type="ECO:0000313" key="14">
    <source>
        <dbReference type="Proteomes" id="UP000499080"/>
    </source>
</evidence>
<proteinExistence type="inferred from homology"/>
<comment type="function">
    <text evidence="12">Membrane-anchoring subunit of succinate dehydrogenase (SDH) that is involved in complex II of the mitochondrial electron transport chain and is responsible for transferring electrons from succinate to ubiquinone (coenzyme Q).</text>
</comment>
<evidence type="ECO:0000256" key="6">
    <source>
        <dbReference type="ARBA" id="ARBA00022946"/>
    </source>
</evidence>
<accession>A0A4Y2KJ77</accession>
<name>A0A4Y2KJ77_ARAVE</name>
<evidence type="ECO:0000256" key="8">
    <source>
        <dbReference type="ARBA" id="ARBA00023128"/>
    </source>
</evidence>
<evidence type="ECO:0000313" key="13">
    <source>
        <dbReference type="EMBL" id="GBN01473.1"/>
    </source>
</evidence>
<organism evidence="13 14">
    <name type="scientific">Araneus ventricosus</name>
    <name type="common">Orbweaver spider</name>
    <name type="synonym">Epeira ventricosa</name>
    <dbReference type="NCBI Taxonomy" id="182803"/>
    <lineage>
        <taxon>Eukaryota</taxon>
        <taxon>Metazoa</taxon>
        <taxon>Ecdysozoa</taxon>
        <taxon>Arthropoda</taxon>
        <taxon>Chelicerata</taxon>
        <taxon>Arachnida</taxon>
        <taxon>Araneae</taxon>
        <taxon>Araneomorphae</taxon>
        <taxon>Entelegynae</taxon>
        <taxon>Araneoidea</taxon>
        <taxon>Araneidae</taxon>
        <taxon>Araneus</taxon>
    </lineage>
</organism>
<sequence length="167" mass="17921">MNVAFNVARSSCRGALWKTLQSKPQILGNHLSVIQKEASLLKLKPAVYFSTSQNISAAAQAHDHSHSKLWTAERFLSAGLLGILPAAVAFPNPVLDYALALSLTVHVHWGIEAIAVDYARPSVVGAALSKAAVGAVYALSVFTLGGLFYFNYTDVGLGQAIRMLWKL</sequence>
<comment type="similarity">
    <text evidence="2 12">Belongs to the CybS family.</text>
</comment>
<dbReference type="PANTHER" id="PTHR13337:SF2">
    <property type="entry name" value="SUCCINATE DEHYDROGENASE [UBIQUINONE] CYTOCHROME B SMALL SUBUNIT, MITOCHONDRIAL"/>
    <property type="match status" value="1"/>
</dbReference>
<comment type="caution">
    <text evidence="12">Lacks conserved residue(s) required for the propagation of feature annotation.</text>
</comment>
<evidence type="ECO:0000256" key="3">
    <source>
        <dbReference type="ARBA" id="ARBA00022448"/>
    </source>
</evidence>
<dbReference type="PANTHER" id="PTHR13337">
    <property type="entry name" value="SUCCINATE DEHYDROGENASE"/>
    <property type="match status" value="1"/>
</dbReference>
<evidence type="ECO:0000256" key="10">
    <source>
        <dbReference type="PIRSR" id="PIRSR607992-1"/>
    </source>
</evidence>
<evidence type="ECO:0000256" key="5">
    <source>
        <dbReference type="ARBA" id="ARBA00022792"/>
    </source>
</evidence>
<keyword evidence="8 12" id="KW-0496">Mitochondrion</keyword>
<feature type="transmembrane region" description="Helical" evidence="12">
    <location>
        <begin position="131"/>
        <end position="150"/>
    </location>
</feature>
<reference evidence="13 14" key="1">
    <citation type="journal article" date="2019" name="Sci. Rep.">
        <title>Orb-weaving spider Araneus ventricosus genome elucidates the spidroin gene catalogue.</title>
        <authorList>
            <person name="Kono N."/>
            <person name="Nakamura H."/>
            <person name="Ohtoshi R."/>
            <person name="Moran D.A.P."/>
            <person name="Shinohara A."/>
            <person name="Yoshida Y."/>
            <person name="Fujiwara M."/>
            <person name="Mori M."/>
            <person name="Tomita M."/>
            <person name="Arakawa K."/>
        </authorList>
    </citation>
    <scope>NUCLEOTIDE SEQUENCE [LARGE SCALE GENOMIC DNA]</scope>
</reference>
<keyword evidence="7 12" id="KW-1133">Transmembrane helix</keyword>
<dbReference type="CDD" id="cd03496">
    <property type="entry name" value="SQR_TypeC_CybS"/>
    <property type="match status" value="1"/>
</dbReference>
<protein>
    <recommendedName>
        <fullName evidence="12">Succinate dehydrogenase [ubiquinone] cytochrome b small subunit</fullName>
    </recommendedName>
</protein>
<dbReference type="Gene3D" id="1.20.1300.10">
    <property type="entry name" value="Fumarate reductase/succinate dehydrogenase, transmembrane subunit"/>
    <property type="match status" value="1"/>
</dbReference>
<dbReference type="GO" id="GO:0006099">
    <property type="term" value="P:tricarboxylic acid cycle"/>
    <property type="evidence" value="ECO:0007669"/>
    <property type="project" value="UniProtKB-KW"/>
</dbReference>
<dbReference type="GO" id="GO:0005743">
    <property type="term" value="C:mitochondrial inner membrane"/>
    <property type="evidence" value="ECO:0007669"/>
    <property type="project" value="UniProtKB-SubCell"/>
</dbReference>
<keyword evidence="12" id="KW-0249">Electron transport</keyword>
<evidence type="ECO:0000256" key="1">
    <source>
        <dbReference type="ARBA" id="ARBA00004448"/>
    </source>
</evidence>
<evidence type="ECO:0000256" key="12">
    <source>
        <dbReference type="RuleBase" id="RU364031"/>
    </source>
</evidence>
<feature type="binding site" evidence="10">
    <location>
        <position position="118"/>
    </location>
    <ligand>
        <name>a ubiquinone</name>
        <dbReference type="ChEBI" id="CHEBI:16389"/>
        <note>ligand shared with IP/SDHB</note>
    </ligand>
</feature>
<keyword evidence="4 12" id="KW-0812">Transmembrane</keyword>
<gene>
    <name evidence="13" type="primary">SdhD</name>
    <name evidence="13" type="ORF">AVEN_156087_1</name>
</gene>
<keyword evidence="12" id="KW-0816">Tricarboxylic acid cycle</keyword>
<evidence type="ECO:0000256" key="2">
    <source>
        <dbReference type="ARBA" id="ARBA00007294"/>
    </source>
</evidence>
<dbReference type="InterPro" id="IPR007992">
    <property type="entry name" value="CybS"/>
</dbReference>
<dbReference type="Pfam" id="PF05328">
    <property type="entry name" value="CybS"/>
    <property type="match status" value="1"/>
</dbReference>
<keyword evidence="13" id="KW-0830">Ubiquinone</keyword>
<comment type="subcellular location">
    <subcellularLocation>
        <location evidence="1 12">Mitochondrion inner membrane</location>
        <topology evidence="1 12">Multi-pass membrane protein</topology>
    </subcellularLocation>
</comment>
<dbReference type="GO" id="GO:0006121">
    <property type="term" value="P:mitochondrial electron transport, succinate to ubiquinone"/>
    <property type="evidence" value="ECO:0007669"/>
    <property type="project" value="TreeGrafter"/>
</dbReference>
<dbReference type="Proteomes" id="UP000499080">
    <property type="component" value="Unassembled WGS sequence"/>
</dbReference>